<proteinExistence type="predicted"/>
<gene>
    <name evidence="3" type="ORF">HYD_2670</name>
</gene>
<keyword evidence="2" id="KW-0472">Membrane</keyword>
<sequence>MKRRAELNNEPNSGKEDRVRGVRVGWIIRSVRAVASGFSWIFIAISFAAMVLALRVSIAPMSVIVAVRYLSFGSIVADDISVYWPSINKNIELRAYNIIIKESFSSRYAVINFSPSALLSSWSRIQSAEFYDSVIKVDFDKRAGAHGNAIFTDIAEFIKKIVNVEAIIARKTTLNVSLAGRNFCINDIDIKAFPDRDFCEITDFETGKKMADIDFFISHNEGITQAVNYFAAIREARIGFSSSGFVLAGQIRGRAAFPSGKFVIDGELAQINNTDNAYKTKITKQAPYVIGAIGEKIFIAESKIQFHVDDNLILIPKISCSIDGEKAFGAVSSNRCGQKWLSDISLKFESHVAIKKLQNIWPKNLAVGARDWITKNFHGGEINSVSCNIRVEHTENKNDVIEVRGNLDIKNVGVSFLDEMPQVKSVCAKSIFTEKKFDIDVLSGSFCGQSLGKSKIIICCLDQDVPDIDLDLHITGGFRNIIEVITKPPLGFLKKSPIDIASIRGFAATNLRFHFPLLKDLKKKDVIVSASSEVNDCGMSVLFSGKSFALTDGAMKISVSNKEMELDARGFLNGACAQAKWRQDFEKSGSGTLRLRYGPISCAQISDLVGIDVSPYTKGGIIITSEICPEKAKPYASINMDLTDQCVQIPEIQVKKSESQPLVCEISIKMDKSGVISSAHLETSGSISMLCDALFSEGQSIKEFSCYIQKPTVKVINYSSNALSEKVVIKADTIDARGFFGEEPSSEEKAPGKREKRANKNAEDSERSKSKSKKIVTSLGKNVIAEVRCGELILDNSVIHKVSGVIKGNRIIGSTKSSGFLSNLFLRSGKISGFVKEKGKILSDSGRVSVNIIPNGSDETKVVVEGKNAGSILNGFGISSRLCGGNIKINALQRRDGTCSGKMVIKGVYVRTPLLTKLVAIASPTGALELLSRDFFFRRISCEFSYDPFQAALFVKKFVCYGINMGISAKGKIDLDKGRFNMTGALIPAYMFNRMFSYIPFIGKLLGGEDGVLSTSFSIVGPTGSPAVEVNPLKTITPNFVMYFFPDLYLDRNEEISDER</sequence>
<keyword evidence="2" id="KW-0812">Transmembrane</keyword>
<feature type="transmembrane region" description="Helical" evidence="2">
    <location>
        <begin position="33"/>
        <end position="54"/>
    </location>
</feature>
<protein>
    <recommendedName>
        <fullName evidence="5">AsmA-like C-terminal domain-containing protein</fullName>
    </recommendedName>
</protein>
<evidence type="ECO:0000256" key="1">
    <source>
        <dbReference type="SAM" id="MobiDB-lite"/>
    </source>
</evidence>
<dbReference type="Proteomes" id="UP001320209">
    <property type="component" value="Chromosome"/>
</dbReference>
<name>A0ABN6L2Q0_9PROT</name>
<dbReference type="RefSeq" id="WP_236865599.1">
    <property type="nucleotide sequence ID" value="NZ_AP025225.1"/>
</dbReference>
<feature type="region of interest" description="Disordered" evidence="1">
    <location>
        <begin position="740"/>
        <end position="773"/>
    </location>
</feature>
<evidence type="ECO:0000256" key="2">
    <source>
        <dbReference type="SAM" id="Phobius"/>
    </source>
</evidence>
<keyword evidence="2" id="KW-1133">Transmembrane helix</keyword>
<keyword evidence="4" id="KW-1185">Reference proteome</keyword>
<reference evidence="3" key="1">
    <citation type="submission" date="2021-10" db="EMBL/GenBank/DDBJ databases">
        <title>Genome Sequence of The Candidatus Hydrogeosomobacter endosymbioticus, an Intracellular Bacterial Symbiont of the Anaerobic Ciliate GW7.</title>
        <authorList>
            <person name="Shiohama Y."/>
            <person name="Shinzato N."/>
        </authorList>
    </citation>
    <scope>NUCLEOTIDE SEQUENCE [LARGE SCALE GENOMIC DNA]</scope>
    <source>
        <strain evidence="3">200920</strain>
    </source>
</reference>
<feature type="compositionally biased region" description="Basic and acidic residues" evidence="1">
    <location>
        <begin position="746"/>
        <end position="769"/>
    </location>
</feature>
<evidence type="ECO:0008006" key="5">
    <source>
        <dbReference type="Google" id="ProtNLM"/>
    </source>
</evidence>
<organism evidence="3 4">
    <name type="scientific">Candidatus Hydrogenosomobacter endosymbioticus</name>
    <dbReference type="NCBI Taxonomy" id="2558174"/>
    <lineage>
        <taxon>Bacteria</taxon>
        <taxon>Pseudomonadati</taxon>
        <taxon>Pseudomonadota</taxon>
        <taxon>Alphaproteobacteria</taxon>
        <taxon>Holosporales</taxon>
        <taxon>Holosporaceae</taxon>
        <taxon>Candidatus Hydrogenosomobacter</taxon>
    </lineage>
</organism>
<accession>A0ABN6L2Q0</accession>
<evidence type="ECO:0000313" key="3">
    <source>
        <dbReference type="EMBL" id="BDB96134.1"/>
    </source>
</evidence>
<evidence type="ECO:0000313" key="4">
    <source>
        <dbReference type="Proteomes" id="UP001320209"/>
    </source>
</evidence>
<dbReference type="EMBL" id="AP025225">
    <property type="protein sequence ID" value="BDB96134.1"/>
    <property type="molecule type" value="Genomic_DNA"/>
</dbReference>